<feature type="compositionally biased region" description="Basic and acidic residues" evidence="1">
    <location>
        <begin position="223"/>
        <end position="233"/>
    </location>
</feature>
<dbReference type="Pfam" id="PF15045">
    <property type="entry name" value="Clathrin_bdg"/>
    <property type="match status" value="1"/>
</dbReference>
<feature type="compositionally biased region" description="Polar residues" evidence="1">
    <location>
        <begin position="529"/>
        <end position="544"/>
    </location>
</feature>
<dbReference type="GO" id="GO:0032588">
    <property type="term" value="C:trans-Golgi network membrane"/>
    <property type="evidence" value="ECO:0007669"/>
    <property type="project" value="InterPro"/>
</dbReference>
<evidence type="ECO:0000259" key="2">
    <source>
        <dbReference type="Pfam" id="PF15045"/>
    </source>
</evidence>
<sequence length="849" mass="90735">MTNDLEDHCGTMEPEVARMYSSSPPPLDDGAEDDDDEFGDFGGFSGVPPSVSFTEFDTPATFGQPQSAVDTSPPSLFNNISGGPGPFGGPSVEEDSASSDTDIPGADSCSSRDGTDDWKKLADQARPSPFLNSADTKMGSSRTEFEVGSCNGGSPVTVVLTNGFSAFDMQETPFCLDVTHPQKKGFASGPTLEDHPASPVDKFADFSAFSNTVTPMDICQATDIRERRGDSSDGKPLSDVQDDELSRVGLAEANSEKRVTGIGSDTNSSTEAVQWLSNGEGSLHIGDNFDQSDTEPIVTHQGCEEPAVHSDSELTEMDTTEGRVSPEHAQERSVDQEEESCDSPSNGFSEGRSMSPAGLDHCGDLSQTSFAPLQMQFKEDATTSTDFGKVTVEPEDEDFGDFGDATTCNHQGFADFDQVDSGLLATPDEQNVVSRVAREPENEEDFGDFDSPKGYSRGKDGDDGEMQFADFPGSDSFADFSSAPVDSSSDFNTGWNAFGDQEQGGDDSWAAFDQEQRIACTEDTEERWQASTATSAPLTGTPQTSRRESLTLLASRLERLFQASFPEAPILQVGEEVLPLQALLEPLEKQQEQSDEQSTVAQGWPQDMWQQLRDIHNALGLRHQWGGSHCNRTLLCSLGIDTRNILFTGQKKQPVIVPMYAASLGMLEPTKEPVKPISAAEKIASIAQASPVSPEISSCSSDPTQETLPPIQFDWSSSGLTNPLDASGGSSLLNLDFFGPVEDSGSSSATSIPGVDPELYELTTAKLDTSGATSRVADAFARLMSTMEKTSTSTRKPRKEENLSEEAAKVIAGLPDLSFMQAKVLMFPATLTPLGSCSSSASSTATTGD</sequence>
<feature type="region of interest" description="Disordered" evidence="1">
    <location>
        <begin position="433"/>
        <end position="485"/>
    </location>
</feature>
<dbReference type="Proteomes" id="UP000034805">
    <property type="component" value="Unassembled WGS sequence"/>
</dbReference>
<dbReference type="EMBL" id="JARO02009870">
    <property type="protein sequence ID" value="KPP61202.1"/>
    <property type="molecule type" value="Genomic_DNA"/>
</dbReference>
<dbReference type="AlphaFoldDB" id="A0A0P7TU87"/>
<feature type="compositionally biased region" description="Basic and acidic residues" evidence="1">
    <location>
        <begin position="320"/>
        <end position="335"/>
    </location>
</feature>
<comment type="caution">
    <text evidence="3">The sequence shown here is derived from an EMBL/GenBank/DDBJ whole genome shotgun (WGS) entry which is preliminary data.</text>
</comment>
<dbReference type="GO" id="GO:0030121">
    <property type="term" value="C:AP-1 adaptor complex"/>
    <property type="evidence" value="ECO:0007669"/>
    <property type="project" value="TreeGrafter"/>
</dbReference>
<proteinExistence type="predicted"/>
<feature type="domain" description="Aftiphilin clathrin-binding box" evidence="2">
    <location>
        <begin position="606"/>
        <end position="675"/>
    </location>
</feature>
<organism evidence="3 4">
    <name type="scientific">Scleropages formosus</name>
    <name type="common">Asian bonytongue</name>
    <name type="synonym">Osteoglossum formosum</name>
    <dbReference type="NCBI Taxonomy" id="113540"/>
    <lineage>
        <taxon>Eukaryota</taxon>
        <taxon>Metazoa</taxon>
        <taxon>Chordata</taxon>
        <taxon>Craniata</taxon>
        <taxon>Vertebrata</taxon>
        <taxon>Euteleostomi</taxon>
        <taxon>Actinopterygii</taxon>
        <taxon>Neopterygii</taxon>
        <taxon>Teleostei</taxon>
        <taxon>Osteoglossocephala</taxon>
        <taxon>Osteoglossomorpha</taxon>
        <taxon>Osteoglossiformes</taxon>
        <taxon>Osteoglossidae</taxon>
        <taxon>Scleropages</taxon>
    </lineage>
</organism>
<accession>A0A0P7TU87</accession>
<dbReference type="PANTHER" id="PTHR16156:SF10">
    <property type="entry name" value="AFTIPHILIN-RELATED"/>
    <property type="match status" value="1"/>
</dbReference>
<dbReference type="PANTHER" id="PTHR16156">
    <property type="entry name" value="AFTIPHILIN A-RELATED"/>
    <property type="match status" value="1"/>
</dbReference>
<feature type="region of interest" description="Disordered" evidence="1">
    <location>
        <begin position="222"/>
        <end position="243"/>
    </location>
</feature>
<dbReference type="STRING" id="113540.ENSSFOP00015002087"/>
<evidence type="ECO:0000313" key="4">
    <source>
        <dbReference type="Proteomes" id="UP000034805"/>
    </source>
</evidence>
<evidence type="ECO:0000313" key="3">
    <source>
        <dbReference type="EMBL" id="KPP61202.1"/>
    </source>
</evidence>
<feature type="compositionally biased region" description="Basic and acidic residues" evidence="1">
    <location>
        <begin position="1"/>
        <end position="10"/>
    </location>
</feature>
<dbReference type="InterPro" id="IPR029205">
    <property type="entry name" value="Clathrin-bd"/>
</dbReference>
<gene>
    <name evidence="3" type="ORF">Z043_120728</name>
</gene>
<dbReference type="InterPro" id="IPR046359">
    <property type="entry name" value="Aftin-like"/>
</dbReference>
<feature type="compositionally biased region" description="Polar residues" evidence="1">
    <location>
        <begin position="51"/>
        <end position="81"/>
    </location>
</feature>
<reference evidence="3 4" key="1">
    <citation type="submission" date="2015-08" db="EMBL/GenBank/DDBJ databases">
        <title>The genome of the Asian arowana (Scleropages formosus).</title>
        <authorList>
            <person name="Tan M.H."/>
            <person name="Gan H.M."/>
            <person name="Croft L.J."/>
            <person name="Austin C.M."/>
        </authorList>
    </citation>
    <scope>NUCLEOTIDE SEQUENCE [LARGE SCALE GENOMIC DNA]</scope>
    <source>
        <strain evidence="3">Aro1</strain>
    </source>
</reference>
<feature type="compositionally biased region" description="Basic and acidic residues" evidence="1">
    <location>
        <begin position="113"/>
        <end position="123"/>
    </location>
</feature>
<name>A0A0P7TU87_SCLFO</name>
<feature type="compositionally biased region" description="Polar residues" evidence="1">
    <location>
        <begin position="130"/>
        <end position="142"/>
    </location>
</feature>
<feature type="region of interest" description="Disordered" evidence="1">
    <location>
        <begin position="521"/>
        <end position="546"/>
    </location>
</feature>
<feature type="region of interest" description="Disordered" evidence="1">
    <location>
        <begin position="303"/>
        <end position="362"/>
    </location>
</feature>
<dbReference type="GO" id="GO:0030276">
    <property type="term" value="F:clathrin binding"/>
    <property type="evidence" value="ECO:0007669"/>
    <property type="project" value="InterPro"/>
</dbReference>
<protein>
    <recommendedName>
        <fullName evidence="2">Aftiphilin clathrin-binding box domain-containing protein</fullName>
    </recommendedName>
</protein>
<feature type="compositionally biased region" description="Basic and acidic residues" evidence="1">
    <location>
        <begin position="303"/>
        <end position="312"/>
    </location>
</feature>
<evidence type="ECO:0000256" key="1">
    <source>
        <dbReference type="SAM" id="MobiDB-lite"/>
    </source>
</evidence>
<feature type="region of interest" description="Disordered" evidence="1">
    <location>
        <begin position="1"/>
        <end position="149"/>
    </location>
</feature>
<feature type="compositionally biased region" description="Acidic residues" evidence="1">
    <location>
        <begin position="29"/>
        <end position="39"/>
    </location>
</feature>